<evidence type="ECO:0000256" key="1">
    <source>
        <dbReference type="SAM" id="MobiDB-lite"/>
    </source>
</evidence>
<dbReference type="AlphaFoldDB" id="A0AAV6GNF8"/>
<proteinExistence type="predicted"/>
<gene>
    <name evidence="2" type="ORF">AALO_G00109060</name>
</gene>
<keyword evidence="3" id="KW-1185">Reference proteome</keyword>
<dbReference type="EMBL" id="JADWDJ010000008">
    <property type="protein sequence ID" value="KAG5276728.1"/>
    <property type="molecule type" value="Genomic_DNA"/>
</dbReference>
<evidence type="ECO:0000313" key="3">
    <source>
        <dbReference type="Proteomes" id="UP000823561"/>
    </source>
</evidence>
<feature type="region of interest" description="Disordered" evidence="1">
    <location>
        <begin position="161"/>
        <end position="183"/>
    </location>
</feature>
<sequence length="316" mass="34686">MFSSIRSFVQDSANSLFTHPMSRKGACTLREQIKQLSGDAARVFDAAGLDESGILTLTRQDLNELLPGPQNFQIRRNIAELINLATQESPVSSSSLIERLKDVISREDVKHLLVSGGLLEDYLHVLHDAETRLACSLDCLRQHVKLLESLRTLPLEEPSSDVAAAKCPPQSHSKDQAQPRLNNSTTPVKIHSLMCGKTLGFHKDMLQRLGVPTLEVSLEECQVVLVFCPVSSRAGTNIAAAMKDVPGNKDAVLLVMHYTSSPKQSVTGIRPSLPENVREVVHIFFHDSMGGILNCEPNKHAVAVIESALKHYTNTN</sequence>
<reference evidence="2" key="1">
    <citation type="submission" date="2020-10" db="EMBL/GenBank/DDBJ databases">
        <title>Chromosome-scale genome assembly of the Allis shad, Alosa alosa.</title>
        <authorList>
            <person name="Margot Z."/>
            <person name="Christophe K."/>
            <person name="Cabau C."/>
            <person name="Louis A."/>
            <person name="Berthelot C."/>
            <person name="Parey E."/>
            <person name="Roest Crollius H."/>
            <person name="Montfort J."/>
            <person name="Robinson-Rechavi M."/>
            <person name="Bucao C."/>
            <person name="Bouchez O."/>
            <person name="Gislard M."/>
            <person name="Lluch J."/>
            <person name="Milhes M."/>
            <person name="Lampietro C."/>
            <person name="Lopez Roques C."/>
            <person name="Donnadieu C."/>
            <person name="Braasch I."/>
            <person name="Desvignes T."/>
            <person name="Postlethwait J."/>
            <person name="Bobe J."/>
            <person name="Guiguen Y."/>
        </authorList>
    </citation>
    <scope>NUCLEOTIDE SEQUENCE</scope>
    <source>
        <strain evidence="2">M-15738</strain>
        <tissue evidence="2">Blood</tissue>
    </source>
</reference>
<evidence type="ECO:0000313" key="2">
    <source>
        <dbReference type="EMBL" id="KAG5276728.1"/>
    </source>
</evidence>
<comment type="caution">
    <text evidence="2">The sequence shown here is derived from an EMBL/GenBank/DDBJ whole genome shotgun (WGS) entry which is preliminary data.</text>
</comment>
<accession>A0AAV6GNF8</accession>
<dbReference type="PANTHER" id="PTHR34488:SF1">
    <property type="entry name" value="SI:CH211-245H14.1-RELATED"/>
    <property type="match status" value="1"/>
</dbReference>
<organism evidence="2 3">
    <name type="scientific">Alosa alosa</name>
    <name type="common">allis shad</name>
    <dbReference type="NCBI Taxonomy" id="278164"/>
    <lineage>
        <taxon>Eukaryota</taxon>
        <taxon>Metazoa</taxon>
        <taxon>Chordata</taxon>
        <taxon>Craniata</taxon>
        <taxon>Vertebrata</taxon>
        <taxon>Euteleostomi</taxon>
        <taxon>Actinopterygii</taxon>
        <taxon>Neopterygii</taxon>
        <taxon>Teleostei</taxon>
        <taxon>Clupei</taxon>
        <taxon>Clupeiformes</taxon>
        <taxon>Clupeoidei</taxon>
        <taxon>Clupeidae</taxon>
        <taxon>Alosa</taxon>
    </lineage>
</organism>
<dbReference type="Proteomes" id="UP000823561">
    <property type="component" value="Chromosome 8"/>
</dbReference>
<dbReference type="PANTHER" id="PTHR34488">
    <property type="entry name" value="SI:CH211-245H14.1-RELATED"/>
    <property type="match status" value="1"/>
</dbReference>
<name>A0AAV6GNF8_9TELE</name>
<protein>
    <submittedName>
        <fullName evidence="2">Uncharacterized protein</fullName>
    </submittedName>
</protein>